<evidence type="ECO:0000256" key="2">
    <source>
        <dbReference type="ARBA" id="ARBA00011881"/>
    </source>
</evidence>
<dbReference type="Pfam" id="PF00106">
    <property type="entry name" value="adh_short"/>
    <property type="match status" value="1"/>
</dbReference>
<evidence type="ECO:0000256" key="5">
    <source>
        <dbReference type="RuleBase" id="RU000363"/>
    </source>
</evidence>
<dbReference type="GO" id="GO:0004090">
    <property type="term" value="F:carbonyl reductase (NADPH) activity"/>
    <property type="evidence" value="ECO:0007669"/>
    <property type="project" value="TreeGrafter"/>
</dbReference>
<comment type="similarity">
    <text evidence="1 5">Belongs to the short-chain dehydrogenases/reductases (SDR) family.</text>
</comment>
<comment type="subunit">
    <text evidence="2">Homotetramer.</text>
</comment>
<organism evidence="6 7">
    <name type="scientific">Dermatophagoides pteronyssinus</name>
    <name type="common">European house dust mite</name>
    <dbReference type="NCBI Taxonomy" id="6956"/>
    <lineage>
        <taxon>Eukaryota</taxon>
        <taxon>Metazoa</taxon>
        <taxon>Ecdysozoa</taxon>
        <taxon>Arthropoda</taxon>
        <taxon>Chelicerata</taxon>
        <taxon>Arachnida</taxon>
        <taxon>Acari</taxon>
        <taxon>Acariformes</taxon>
        <taxon>Sarcoptiformes</taxon>
        <taxon>Astigmata</taxon>
        <taxon>Psoroptidia</taxon>
        <taxon>Analgoidea</taxon>
        <taxon>Pyroglyphidae</taxon>
        <taxon>Dermatophagoidinae</taxon>
        <taxon>Dermatophagoides</taxon>
    </lineage>
</organism>
<dbReference type="SUPFAM" id="SSF51735">
    <property type="entry name" value="NAD(P)-binding Rossmann-fold domains"/>
    <property type="match status" value="1"/>
</dbReference>
<dbReference type="PANTHER" id="PTHR44252">
    <property type="entry name" value="D-ERYTHRULOSE REDUCTASE"/>
    <property type="match status" value="1"/>
</dbReference>
<dbReference type="OMA" id="LIGAWNT"/>
<protein>
    <submittedName>
        <fullName evidence="7">L-xylulose reductase-like</fullName>
    </submittedName>
</protein>
<dbReference type="RefSeq" id="XP_027201730.1">
    <property type="nucleotide sequence ID" value="XM_027345929.1"/>
</dbReference>
<dbReference type="KEGG" id="dpte:113795722"/>
<dbReference type="InParanoid" id="A0A6P6Y8U7"/>
<dbReference type="PRINTS" id="PR00081">
    <property type="entry name" value="GDHRDH"/>
</dbReference>
<evidence type="ECO:0000313" key="7">
    <source>
        <dbReference type="RefSeq" id="XP_027201730.1"/>
    </source>
</evidence>
<evidence type="ECO:0000313" key="6">
    <source>
        <dbReference type="Proteomes" id="UP000515146"/>
    </source>
</evidence>
<keyword evidence="3" id="KW-0521">NADP</keyword>
<evidence type="ECO:0000256" key="4">
    <source>
        <dbReference type="ARBA" id="ARBA00023002"/>
    </source>
</evidence>
<reference evidence="7" key="1">
    <citation type="submission" date="2025-08" db="UniProtKB">
        <authorList>
            <consortium name="RefSeq"/>
        </authorList>
    </citation>
    <scope>IDENTIFICATION</scope>
    <source>
        <strain evidence="7">Airmid</strain>
    </source>
</reference>
<dbReference type="InterPro" id="IPR036291">
    <property type="entry name" value="NAD(P)-bd_dom_sf"/>
</dbReference>
<dbReference type="Proteomes" id="UP000515146">
    <property type="component" value="Unplaced"/>
</dbReference>
<keyword evidence="4" id="KW-0560">Oxidoreductase</keyword>
<dbReference type="AlphaFoldDB" id="A0A6P6Y8U7"/>
<dbReference type="FunFam" id="3.40.50.720:FF:000084">
    <property type="entry name" value="Short-chain dehydrogenase reductase"/>
    <property type="match status" value="1"/>
</dbReference>
<dbReference type="GO" id="GO:0006006">
    <property type="term" value="P:glucose metabolic process"/>
    <property type="evidence" value="ECO:0007669"/>
    <property type="project" value="TreeGrafter"/>
</dbReference>
<gene>
    <name evidence="7" type="primary">LOC113795722</name>
</gene>
<evidence type="ECO:0000256" key="1">
    <source>
        <dbReference type="ARBA" id="ARBA00006484"/>
    </source>
</evidence>
<dbReference type="PROSITE" id="PS00061">
    <property type="entry name" value="ADH_SHORT"/>
    <property type="match status" value="1"/>
</dbReference>
<evidence type="ECO:0000256" key="3">
    <source>
        <dbReference type="ARBA" id="ARBA00022857"/>
    </source>
</evidence>
<accession>A0A6P6Y8U7</accession>
<dbReference type="Gene3D" id="3.40.50.720">
    <property type="entry name" value="NAD(P)-binding Rossmann-like Domain"/>
    <property type="match status" value="1"/>
</dbReference>
<dbReference type="InterPro" id="IPR051737">
    <property type="entry name" value="L-xylulose/Carbonyl_redctase"/>
</dbReference>
<name>A0A6P6Y8U7_DERPT</name>
<sequence>MTLEFPGQTALVTGAGRGIGREIVRQLATRNVKVIAICRTCTDLDSLKKELPNIETIALDLRDWNQTRKTLEPFSEQIDMIVNNAAYAKCTPLGEITEQECDDHYSLNVKAIINVTQCVTNGMKQKRSGSIVNVSSLAGLVGLKDHLVYGSTKAAVDLMTKIMALELGPYNIRVNSINPGVTNTEMAKVGWSDPERRDWMLSQCPLGRFNEPDEVAKAILFLLSKQSEPINGINLPIDGGICTTKM</sequence>
<dbReference type="InterPro" id="IPR002347">
    <property type="entry name" value="SDR_fam"/>
</dbReference>
<dbReference type="GO" id="GO:0005997">
    <property type="term" value="P:xylulose metabolic process"/>
    <property type="evidence" value="ECO:0007669"/>
    <property type="project" value="TreeGrafter"/>
</dbReference>
<dbReference type="GO" id="GO:0050038">
    <property type="term" value="F:L-xylulose reductase (NADPH) activity"/>
    <property type="evidence" value="ECO:0007669"/>
    <property type="project" value="TreeGrafter"/>
</dbReference>
<proteinExistence type="inferred from homology"/>
<dbReference type="FunCoup" id="A0A6P6Y8U7">
    <property type="interactions" value="221"/>
</dbReference>
<dbReference type="PANTHER" id="PTHR44252:SF3">
    <property type="entry name" value="D-ERYTHRULOSE REDUCTASE-RELATED"/>
    <property type="match status" value="1"/>
</dbReference>
<keyword evidence="6" id="KW-1185">Reference proteome</keyword>
<dbReference type="OrthoDB" id="1393670at2759"/>
<dbReference type="InterPro" id="IPR020904">
    <property type="entry name" value="Sc_DH/Rdtase_CS"/>
</dbReference>
<dbReference type="PRINTS" id="PR00080">
    <property type="entry name" value="SDRFAMILY"/>
</dbReference>